<feature type="region of interest" description="Disordered" evidence="1">
    <location>
        <begin position="1"/>
        <end position="44"/>
    </location>
</feature>
<dbReference type="EMBL" id="BLLL01000006">
    <property type="protein sequence ID" value="GFH62891.1"/>
    <property type="molecule type" value="Genomic_DNA"/>
</dbReference>
<dbReference type="AlphaFoldDB" id="A0A6L2R5N9"/>
<dbReference type="Pfam" id="PF13289">
    <property type="entry name" value="SIR2_2"/>
    <property type="match status" value="1"/>
</dbReference>
<proteinExistence type="predicted"/>
<accession>A0A6L2R5N9</accession>
<gene>
    <name evidence="2" type="ORF">ZNDK_0662</name>
</gene>
<dbReference type="SUPFAM" id="SSF52467">
    <property type="entry name" value="DHS-like NAD/FAD-binding domain"/>
    <property type="match status" value="1"/>
</dbReference>
<name>A0A6L2R5N9_9BACT</name>
<organism evidence="2 3">
    <name type="scientific">Candidatus Desulfovibrio kirbyi</name>
    <dbReference type="NCBI Taxonomy" id="2696086"/>
    <lineage>
        <taxon>Bacteria</taxon>
        <taxon>Pseudomonadati</taxon>
        <taxon>Thermodesulfobacteriota</taxon>
        <taxon>Desulfovibrionia</taxon>
        <taxon>Desulfovibrionales</taxon>
        <taxon>Desulfovibrionaceae</taxon>
        <taxon>Desulfovibrio</taxon>
    </lineage>
</organism>
<evidence type="ECO:0000256" key="1">
    <source>
        <dbReference type="SAM" id="MobiDB-lite"/>
    </source>
</evidence>
<feature type="compositionally biased region" description="Polar residues" evidence="1">
    <location>
        <begin position="1"/>
        <end position="12"/>
    </location>
</feature>
<evidence type="ECO:0000313" key="3">
    <source>
        <dbReference type="Proteomes" id="UP000505077"/>
    </source>
</evidence>
<reference evidence="2 3" key="1">
    <citation type="journal article" date="2020" name="ISME J.">
        <title>Parallel Reductive Genome Evolution in Desulfovibrio Ectosymbionts Independently Acquired by Trichonympha Protists in the Termite Gut.</title>
        <authorList>
            <person name="Takeuchi M."/>
            <person name="Kuwahara H."/>
            <person name="Murakami T."/>
            <person name="Takahashi K."/>
            <person name="Kajitani R."/>
            <person name="Toyoda A."/>
            <person name="Itoh T."/>
            <person name="Ohkuma M."/>
            <person name="Hongoh Y."/>
        </authorList>
    </citation>
    <scope>NUCLEOTIDE SEQUENCE [LARGE SCALE GENOMIC DNA]</scope>
    <source>
        <strain evidence="2">ZnDsv-02</strain>
    </source>
</reference>
<evidence type="ECO:0000313" key="2">
    <source>
        <dbReference type="EMBL" id="GFH62891.1"/>
    </source>
</evidence>
<dbReference type="Proteomes" id="UP000505077">
    <property type="component" value="Unassembled WGS sequence"/>
</dbReference>
<sequence length="406" mass="45859">MNTGANMQQPEISPTVEPSFRKPGTQDWESLQTPITTEGTEDKTAEDVHKVEQANENLKATLLQSLQMQHLIVLAGSGCSCYAGGPRMSDLWNMVVGKTPSDDAEKAASIVHYNLEDSNIEKFLSQVEAFLSFVSDSDVVIKKFLDDAQQKILHACSDFLTDDKLDSHKTLLHRLSRRRTRDQRLRIFTTNYDLCFERAAAHIGCVAIDGFSFTTPRRYDPRHFDYDIIRRPRSGDDNGNYLEGVFLLYKLHGSVNWEKTANGIVEKNPDPQKECLIYPANGKYQQSYNQPFIESISQYLTAIREPSTCLLVIGFGFKDDHLSEPILSAVRSNPHLRLIVVAPSLKESANGCQNLYMEKLVELSTKGFDVWFINELFENFVNRVPDLKSLTPAERLAKAISGVMQQ</sequence>
<comment type="caution">
    <text evidence="2">The sequence shown here is derived from an EMBL/GenBank/DDBJ whole genome shotgun (WGS) entry which is preliminary data.</text>
</comment>
<protein>
    <submittedName>
        <fullName evidence="2">Uncharacterized protein</fullName>
    </submittedName>
</protein>
<dbReference type="InterPro" id="IPR029035">
    <property type="entry name" value="DHS-like_NAD/FAD-binding_dom"/>
</dbReference>
<feature type="compositionally biased region" description="Polar residues" evidence="1">
    <location>
        <begin position="27"/>
        <end position="38"/>
    </location>
</feature>